<organism evidence="2 3">
    <name type="scientific">Aquimarina atlantica</name>
    <dbReference type="NCBI Taxonomy" id="1317122"/>
    <lineage>
        <taxon>Bacteria</taxon>
        <taxon>Pseudomonadati</taxon>
        <taxon>Bacteroidota</taxon>
        <taxon>Flavobacteriia</taxon>
        <taxon>Flavobacteriales</taxon>
        <taxon>Flavobacteriaceae</taxon>
        <taxon>Aquimarina</taxon>
    </lineage>
</organism>
<sequence length="239" mass="27219">MDKLINLTKAVAIAVLFLVSLNSCNKKNDNDKYLKQIKELKQEIAELKEQLGTINDRKPSNIIDLEFASQLYHNYDTTRIKWTNDYIQKHSGQEKFKATRSLYYNLDDLYNYLAYIKRISKEANVKPSGLRFYFGAYANDYKRDDGNTAYAHRQTIFIAPTVSKQVGKETMHLGYTLSNDLKVELLKDKIGTDSRGQSANGSSMQKASLFNFSINTNLFGENSTIANELNGSPPRGDEQ</sequence>
<keyword evidence="1" id="KW-0175">Coiled coil</keyword>
<dbReference type="EMBL" id="AQRA01000003">
    <property type="protein sequence ID" value="EZH74329.1"/>
    <property type="molecule type" value="Genomic_DNA"/>
</dbReference>
<comment type="caution">
    <text evidence="2">The sequence shown here is derived from an EMBL/GenBank/DDBJ whole genome shotgun (WGS) entry which is preliminary data.</text>
</comment>
<dbReference type="RefSeq" id="WP_034240638.1">
    <property type="nucleotide sequence ID" value="NZ_AQRA01000003.1"/>
</dbReference>
<dbReference type="Proteomes" id="UP000023541">
    <property type="component" value="Unassembled WGS sequence"/>
</dbReference>
<dbReference type="STRING" id="1317122.ATO12_11195"/>
<name>A0A023BWI8_9FLAO</name>
<evidence type="ECO:0000313" key="3">
    <source>
        <dbReference type="Proteomes" id="UP000023541"/>
    </source>
</evidence>
<protein>
    <submittedName>
        <fullName evidence="2">Uncharacterized protein</fullName>
    </submittedName>
</protein>
<accession>A0A023BWI8</accession>
<dbReference type="OrthoDB" id="1427559at2"/>
<proteinExistence type="predicted"/>
<feature type="coiled-coil region" evidence="1">
    <location>
        <begin position="30"/>
        <end position="57"/>
    </location>
</feature>
<reference evidence="2 3" key="1">
    <citation type="submission" date="2014-04" db="EMBL/GenBank/DDBJ databases">
        <title>Aquimarina sp. 22II-S11-z7 Genome Sequencing.</title>
        <authorList>
            <person name="Lai Q."/>
        </authorList>
    </citation>
    <scope>NUCLEOTIDE SEQUENCE [LARGE SCALE GENOMIC DNA]</scope>
    <source>
        <strain evidence="2 3">22II-S11-z7</strain>
    </source>
</reference>
<evidence type="ECO:0000313" key="2">
    <source>
        <dbReference type="EMBL" id="EZH74329.1"/>
    </source>
</evidence>
<dbReference type="AlphaFoldDB" id="A0A023BWI8"/>
<evidence type="ECO:0000256" key="1">
    <source>
        <dbReference type="SAM" id="Coils"/>
    </source>
</evidence>
<gene>
    <name evidence="2" type="ORF">ATO12_11195</name>
</gene>
<dbReference type="eggNOG" id="ENOG5031UEV">
    <property type="taxonomic scope" value="Bacteria"/>
</dbReference>
<keyword evidence="3" id="KW-1185">Reference proteome</keyword>